<feature type="region of interest" description="Disordered" evidence="1">
    <location>
        <begin position="141"/>
        <end position="180"/>
    </location>
</feature>
<reference evidence="2" key="1">
    <citation type="journal article" date="2019" name="Sci. Rep.">
        <title>Draft genome of Tanacetum cinerariifolium, the natural source of mosquito coil.</title>
        <authorList>
            <person name="Yamashiro T."/>
            <person name="Shiraishi A."/>
            <person name="Satake H."/>
            <person name="Nakayama K."/>
        </authorList>
    </citation>
    <scope>NUCLEOTIDE SEQUENCE</scope>
</reference>
<dbReference type="Pfam" id="PF14223">
    <property type="entry name" value="Retrotran_gag_2"/>
    <property type="match status" value="1"/>
</dbReference>
<comment type="caution">
    <text evidence="2">The sequence shown here is derived from an EMBL/GenBank/DDBJ whole genome shotgun (WGS) entry which is preliminary data.</text>
</comment>
<evidence type="ECO:0000256" key="1">
    <source>
        <dbReference type="SAM" id="MobiDB-lite"/>
    </source>
</evidence>
<protein>
    <submittedName>
        <fullName evidence="2">Ribonuclease H-like domain-containing protein</fullName>
    </submittedName>
</protein>
<evidence type="ECO:0000313" key="2">
    <source>
        <dbReference type="EMBL" id="GEU29904.1"/>
    </source>
</evidence>
<proteinExistence type="predicted"/>
<dbReference type="EMBL" id="BKCJ010000111">
    <property type="protein sequence ID" value="GEU29904.1"/>
    <property type="molecule type" value="Genomic_DNA"/>
</dbReference>
<feature type="compositionally biased region" description="Basic and acidic residues" evidence="1">
    <location>
        <begin position="153"/>
        <end position="162"/>
    </location>
</feature>
<dbReference type="AlphaFoldDB" id="A0A699GJJ3"/>
<name>A0A699GJJ3_TANCI</name>
<gene>
    <name evidence="2" type="ORF">Tci_001882</name>
</gene>
<accession>A0A699GJJ3</accession>
<sequence length="795" mass="90575">MTDYSLWEEILNGDSHVPTRLVEGAVQPVAHITTEQKLARKNELKAHGTLLMALPDKHQLKFNSHKDAKMLMEAIEKRFGGNTKTKKVQKTILKQQYENFTGSSSESLDQIHDRLQNLVSQLEILGVSLSQEDVNWYVKNKQEKGQNQNKTRLNQEKTRSVEKPGNVRAQSQSRKQKEKKYRLKCQPKNHDYYHEQNSCYDSNSFGFDHGQPLRYTVNHPIFNAHNDLLTSQTMLMEQMATMTSMCEMFCQIVQKKREEKRIKEEQVAKAQNWKLHICYDDDDDEERSNSLQDNIISGLPLCSAITPNEPVDSLNMGDEHFNTIPATKSDEFIKSCVENLVPNLSESEGESECDMPSSEAFTTFSNVLFDAEYKSDSSDYQSCFDEDFPDEFFSNPLFEEEIIPMKTDQHHFNAESDLIESMLNHDSSIILFSSKIDSFLDEFVGELTLLKSIPSETDETDCHPENEIHLIERFLYDNSSPRPPKEFVSKNSYAEIESFSPSPIPIEDSDYLIEEMDLSCTPDDPMPPSIEDDDDSKKDILIHEELFDNYSLSLLVIELFYFDIPSFSHPLAKPPDGNKGILNIKMMGDDSKQKLSAKRPIMIHGKNIPILDVPLFHFYPLDQFNSQPMLKSSYKAEDGVIISIPPLVRGVADVVVEIKGTGIVINLKFLHSLPSEWMTHTFIWRNKADLEEQSLDDLFNNLKIYEIEVKHSSSTGTTTQNLVFLSSSNTDNTTDSVSAAANVSAVCAKLHVSCLPNIDSLNNAVIYSFFDSQSTSPQFDNEDLKQIDVDDLEEM</sequence>
<organism evidence="2">
    <name type="scientific">Tanacetum cinerariifolium</name>
    <name type="common">Dalmatian daisy</name>
    <name type="synonym">Chrysanthemum cinerariifolium</name>
    <dbReference type="NCBI Taxonomy" id="118510"/>
    <lineage>
        <taxon>Eukaryota</taxon>
        <taxon>Viridiplantae</taxon>
        <taxon>Streptophyta</taxon>
        <taxon>Embryophyta</taxon>
        <taxon>Tracheophyta</taxon>
        <taxon>Spermatophyta</taxon>
        <taxon>Magnoliopsida</taxon>
        <taxon>eudicotyledons</taxon>
        <taxon>Gunneridae</taxon>
        <taxon>Pentapetalae</taxon>
        <taxon>asterids</taxon>
        <taxon>campanulids</taxon>
        <taxon>Asterales</taxon>
        <taxon>Asteraceae</taxon>
        <taxon>Asteroideae</taxon>
        <taxon>Anthemideae</taxon>
        <taxon>Anthemidinae</taxon>
        <taxon>Tanacetum</taxon>
    </lineage>
</organism>